<dbReference type="RefSeq" id="WP_305023462.1">
    <property type="nucleotide sequence ID" value="NZ_JAUQTB010000003.1"/>
</dbReference>
<dbReference type="EMBL" id="JAUQTB010000003">
    <property type="protein sequence ID" value="MDO7906260.1"/>
    <property type="molecule type" value="Genomic_DNA"/>
</dbReference>
<feature type="domain" description="Tetratrico peptide repeat group 5" evidence="2">
    <location>
        <begin position="36"/>
        <end position="148"/>
    </location>
</feature>
<dbReference type="Gene3D" id="1.25.40.10">
    <property type="entry name" value="Tetratricopeptide repeat domain"/>
    <property type="match status" value="1"/>
</dbReference>
<name>A0ABT9CAH0_9BACL</name>
<reference evidence="3 4" key="1">
    <citation type="submission" date="2023-07" db="EMBL/GenBank/DDBJ databases">
        <title>Paenibacillus sp. JX-17 nov. isolated from soil.</title>
        <authorList>
            <person name="Wan Y."/>
            <person name="Liu B."/>
        </authorList>
    </citation>
    <scope>NUCLEOTIDE SEQUENCE [LARGE SCALE GENOMIC DNA]</scope>
    <source>
        <strain evidence="3 4">JX-17</strain>
    </source>
</reference>
<comment type="caution">
    <text evidence="3">The sequence shown here is derived from an EMBL/GenBank/DDBJ whole genome shotgun (WGS) entry which is preliminary data.</text>
</comment>
<dbReference type="InterPro" id="IPR041656">
    <property type="entry name" value="TPR_5"/>
</dbReference>
<evidence type="ECO:0000256" key="1">
    <source>
        <dbReference type="PROSITE-ProRule" id="PRU00339"/>
    </source>
</evidence>
<organism evidence="3 4">
    <name type="scientific">Paenibacillus lacisoli</name>
    <dbReference type="NCBI Taxonomy" id="3064525"/>
    <lineage>
        <taxon>Bacteria</taxon>
        <taxon>Bacillati</taxon>
        <taxon>Bacillota</taxon>
        <taxon>Bacilli</taxon>
        <taxon>Bacillales</taxon>
        <taxon>Paenibacillaceae</taxon>
        <taxon>Paenibacillus</taxon>
    </lineage>
</organism>
<proteinExistence type="predicted"/>
<accession>A0ABT9CAH0</accession>
<dbReference type="InterPro" id="IPR011990">
    <property type="entry name" value="TPR-like_helical_dom_sf"/>
</dbReference>
<keyword evidence="1" id="KW-0802">TPR repeat</keyword>
<gene>
    <name evidence="3" type="ORF">Q5741_07485</name>
</gene>
<evidence type="ECO:0000313" key="4">
    <source>
        <dbReference type="Proteomes" id="UP001240171"/>
    </source>
</evidence>
<evidence type="ECO:0000313" key="3">
    <source>
        <dbReference type="EMBL" id="MDO7906260.1"/>
    </source>
</evidence>
<protein>
    <submittedName>
        <fullName evidence="3">Tetratricopeptide repeat protein</fullName>
    </submittedName>
</protein>
<dbReference type="Pfam" id="PF12688">
    <property type="entry name" value="TPR_5"/>
    <property type="match status" value="1"/>
</dbReference>
<sequence length="161" mass="18527">MQKQLEQAVELRKKGDLAASNQLLLELVQTYPEDAQIQYQCAWSFDVMGEERAAVPYYERAIRLGLTGEDLEGALLGLGSTYRTLAQYEKSAEVFRKGMEQFPGHQALQVFYAMTLYNLQRHEEAMQILLTCLAETSQEQSIQDYAKAIRFYADKLDQVWE</sequence>
<dbReference type="InterPro" id="IPR019734">
    <property type="entry name" value="TPR_rpt"/>
</dbReference>
<evidence type="ECO:0000259" key="2">
    <source>
        <dbReference type="Pfam" id="PF12688"/>
    </source>
</evidence>
<dbReference type="PROSITE" id="PS50005">
    <property type="entry name" value="TPR"/>
    <property type="match status" value="1"/>
</dbReference>
<feature type="repeat" description="TPR" evidence="1">
    <location>
        <begin position="72"/>
        <end position="105"/>
    </location>
</feature>
<dbReference type="Proteomes" id="UP001240171">
    <property type="component" value="Unassembled WGS sequence"/>
</dbReference>
<keyword evidence="4" id="KW-1185">Reference proteome</keyword>
<dbReference type="SUPFAM" id="SSF48452">
    <property type="entry name" value="TPR-like"/>
    <property type="match status" value="1"/>
</dbReference>